<dbReference type="PANTHER" id="PTHR21198">
    <property type="entry name" value="GLUTAMATE RACEMASE"/>
    <property type="match status" value="1"/>
</dbReference>
<comment type="caution">
    <text evidence="2">The sequence shown here is derived from an EMBL/GenBank/DDBJ whole genome shotgun (WGS) entry which is preliminary data.</text>
</comment>
<protein>
    <submittedName>
        <fullName evidence="2">Aspartate racemase</fullName>
    </submittedName>
</protein>
<accession>A0A4V2QEB1</accession>
<keyword evidence="1" id="KW-0413">Isomerase</keyword>
<dbReference type="InterPro" id="IPR015942">
    <property type="entry name" value="Asp/Glu/hydantoin_racemase"/>
</dbReference>
<dbReference type="Gene3D" id="3.40.50.1860">
    <property type="match status" value="2"/>
</dbReference>
<dbReference type="OrthoDB" id="9803739at2"/>
<sequence length="233" mass="24982">MSNPLIGILAGMGPRSTAPFLEAVYDQCQLQYGAKYDIDYPPLLVYSLPTPFYLDRPLDHAALQAAILAGLRQLESAGVSFIAMPCNTAHRYFEPLQRAIGVPLLNIVAEALRDLPSGPRRVALFATPSTLEAGVYQAGLAAAGHPWLHEPEWQERVTALIGMIKARAERGAVLEAWRGLTAAVRGAGADTAILACTDLSPLKPETPSGLLALDSGEALAKAVIARYLSLRRE</sequence>
<evidence type="ECO:0000313" key="3">
    <source>
        <dbReference type="Proteomes" id="UP000295008"/>
    </source>
</evidence>
<dbReference type="InterPro" id="IPR001920">
    <property type="entry name" value="Asp/Glu_race"/>
</dbReference>
<dbReference type="AlphaFoldDB" id="A0A4V2QEB1"/>
<gene>
    <name evidence="2" type="ORF">EDC14_101456</name>
</gene>
<reference evidence="2 3" key="1">
    <citation type="submission" date="2019-03" db="EMBL/GenBank/DDBJ databases">
        <title>Genomic Encyclopedia of Type Strains, Phase IV (KMG-IV): sequencing the most valuable type-strain genomes for metagenomic binning, comparative biology and taxonomic classification.</title>
        <authorList>
            <person name="Goeker M."/>
        </authorList>
    </citation>
    <scope>NUCLEOTIDE SEQUENCE [LARGE SCALE GENOMIC DNA]</scope>
    <source>
        <strain evidence="2 3">LX-B</strain>
    </source>
</reference>
<dbReference type="EMBL" id="SLUN01000014">
    <property type="protein sequence ID" value="TCL67367.1"/>
    <property type="molecule type" value="Genomic_DNA"/>
</dbReference>
<name>A0A4V2QEB1_HYDET</name>
<dbReference type="PANTHER" id="PTHR21198:SF7">
    <property type="entry name" value="ASPARTATE-GLUTAMATE RACEMASE FAMILY"/>
    <property type="match status" value="1"/>
</dbReference>
<dbReference type="RefSeq" id="WP_132014627.1">
    <property type="nucleotide sequence ID" value="NZ_SLUN01000014.1"/>
</dbReference>
<dbReference type="GO" id="GO:0047661">
    <property type="term" value="F:amino-acid racemase activity"/>
    <property type="evidence" value="ECO:0007669"/>
    <property type="project" value="InterPro"/>
</dbReference>
<dbReference type="Proteomes" id="UP000295008">
    <property type="component" value="Unassembled WGS sequence"/>
</dbReference>
<evidence type="ECO:0000256" key="1">
    <source>
        <dbReference type="ARBA" id="ARBA00023235"/>
    </source>
</evidence>
<proteinExistence type="predicted"/>
<dbReference type="Pfam" id="PF01177">
    <property type="entry name" value="Asp_Glu_race"/>
    <property type="match status" value="1"/>
</dbReference>
<dbReference type="SUPFAM" id="SSF53681">
    <property type="entry name" value="Aspartate/glutamate racemase"/>
    <property type="match status" value="2"/>
</dbReference>
<keyword evidence="3" id="KW-1185">Reference proteome</keyword>
<organism evidence="2 3">
    <name type="scientific">Hydrogenispora ethanolica</name>
    <dbReference type="NCBI Taxonomy" id="1082276"/>
    <lineage>
        <taxon>Bacteria</taxon>
        <taxon>Bacillati</taxon>
        <taxon>Bacillota</taxon>
        <taxon>Hydrogenispora</taxon>
    </lineage>
</organism>
<evidence type="ECO:0000313" key="2">
    <source>
        <dbReference type="EMBL" id="TCL67367.1"/>
    </source>
</evidence>